<dbReference type="GO" id="GO:0008289">
    <property type="term" value="F:lipid binding"/>
    <property type="evidence" value="ECO:0007669"/>
    <property type="project" value="UniProtKB-KW"/>
</dbReference>
<dbReference type="EMBL" id="LNQE01000880">
    <property type="protein sequence ID" value="KUG23911.1"/>
    <property type="molecule type" value="Genomic_DNA"/>
</dbReference>
<dbReference type="InterPro" id="IPR035921">
    <property type="entry name" value="F/V-ATP_Csub_sf"/>
</dbReference>
<organism evidence="13">
    <name type="scientific">hydrocarbon metagenome</name>
    <dbReference type="NCBI Taxonomy" id="938273"/>
    <lineage>
        <taxon>unclassified sequences</taxon>
        <taxon>metagenomes</taxon>
        <taxon>ecological metagenomes</taxon>
    </lineage>
</organism>
<comment type="subcellular location">
    <subcellularLocation>
        <location evidence="1">Membrane</location>
        <topology evidence="1">Multi-pass membrane protein</topology>
    </subcellularLocation>
</comment>
<sequence length="120" mass="12315">MKKSLIKVLVAMLMVVVSAPYVFAANEAATGTVDYTKAIIIGMSLLVAGLAIAFGTLGTGLGMGNGLNGATNAVGRNPEAQGKILLTMMVGLAMIESLAIYALVIALIVLYANPLLKYLG</sequence>
<dbReference type="CDD" id="cd18121">
    <property type="entry name" value="ATP-synt_Fo_c"/>
    <property type="match status" value="1"/>
</dbReference>
<keyword evidence="9" id="KW-0446">Lipid-binding</keyword>
<dbReference type="GO" id="GO:0045259">
    <property type="term" value="C:proton-transporting ATP synthase complex"/>
    <property type="evidence" value="ECO:0007669"/>
    <property type="project" value="UniProtKB-KW"/>
</dbReference>
<evidence type="ECO:0000256" key="11">
    <source>
        <dbReference type="SAM" id="Phobius"/>
    </source>
</evidence>
<keyword evidence="13" id="KW-0378">Hydrolase</keyword>
<evidence type="ECO:0000256" key="3">
    <source>
        <dbReference type="ARBA" id="ARBA00022448"/>
    </source>
</evidence>
<evidence type="ECO:0000256" key="1">
    <source>
        <dbReference type="ARBA" id="ARBA00004141"/>
    </source>
</evidence>
<feature type="transmembrane region" description="Helical" evidence="11">
    <location>
        <begin position="84"/>
        <end position="112"/>
    </location>
</feature>
<keyword evidence="3" id="KW-0813">Transport</keyword>
<proteinExistence type="inferred from homology"/>
<evidence type="ECO:0000259" key="12">
    <source>
        <dbReference type="Pfam" id="PF00137"/>
    </source>
</evidence>
<dbReference type="InterPro" id="IPR020537">
    <property type="entry name" value="ATP_synth_F0_csu_DDCD_BS"/>
</dbReference>
<dbReference type="GO" id="GO:0016787">
    <property type="term" value="F:hydrolase activity"/>
    <property type="evidence" value="ECO:0007669"/>
    <property type="project" value="UniProtKB-KW"/>
</dbReference>
<dbReference type="GO" id="GO:0033177">
    <property type="term" value="C:proton-transporting two-sector ATPase complex, proton-transporting domain"/>
    <property type="evidence" value="ECO:0007669"/>
    <property type="project" value="InterPro"/>
</dbReference>
<keyword evidence="4" id="KW-0138">CF(0)</keyword>
<dbReference type="HAMAP" id="MF_01396">
    <property type="entry name" value="ATP_synth_c_bact"/>
    <property type="match status" value="1"/>
</dbReference>
<evidence type="ECO:0000256" key="8">
    <source>
        <dbReference type="ARBA" id="ARBA00023065"/>
    </source>
</evidence>
<evidence type="ECO:0000256" key="6">
    <source>
        <dbReference type="ARBA" id="ARBA00022781"/>
    </source>
</evidence>
<dbReference type="GO" id="GO:0015078">
    <property type="term" value="F:proton transmembrane transporter activity"/>
    <property type="evidence" value="ECO:0007669"/>
    <property type="project" value="InterPro"/>
</dbReference>
<evidence type="ECO:0000256" key="10">
    <source>
        <dbReference type="ARBA" id="ARBA00023136"/>
    </source>
</evidence>
<comment type="similarity">
    <text evidence="2">Belongs to the ATPase C chain family.</text>
</comment>
<keyword evidence="7 11" id="KW-1133">Transmembrane helix</keyword>
<accession>A0A0W8FSP9</accession>
<feature type="transmembrane region" description="Helical" evidence="11">
    <location>
        <begin position="40"/>
        <end position="63"/>
    </location>
</feature>
<keyword evidence="10 11" id="KW-0472">Membrane</keyword>
<evidence type="ECO:0000256" key="9">
    <source>
        <dbReference type="ARBA" id="ARBA00023121"/>
    </source>
</evidence>
<evidence type="ECO:0000256" key="2">
    <source>
        <dbReference type="ARBA" id="ARBA00006704"/>
    </source>
</evidence>
<evidence type="ECO:0000256" key="4">
    <source>
        <dbReference type="ARBA" id="ARBA00022547"/>
    </source>
</evidence>
<dbReference type="GO" id="GO:0015986">
    <property type="term" value="P:proton motive force-driven ATP synthesis"/>
    <property type="evidence" value="ECO:0007669"/>
    <property type="project" value="InterPro"/>
</dbReference>
<dbReference type="PROSITE" id="PS00605">
    <property type="entry name" value="ATPASE_C"/>
    <property type="match status" value="1"/>
</dbReference>
<evidence type="ECO:0000256" key="5">
    <source>
        <dbReference type="ARBA" id="ARBA00022692"/>
    </source>
</evidence>
<dbReference type="EC" id="3.6.3.14" evidence="13"/>
<dbReference type="Gene3D" id="1.20.120.610">
    <property type="entry name" value="lithium bound rotor ring of v- atpase"/>
    <property type="match status" value="1"/>
</dbReference>
<dbReference type="SUPFAM" id="SSF81333">
    <property type="entry name" value="F1F0 ATP synthase subunit C"/>
    <property type="match status" value="1"/>
</dbReference>
<keyword evidence="8" id="KW-0406">Ion transport</keyword>
<gene>
    <name evidence="13" type="ORF">ASZ90_006315</name>
</gene>
<dbReference type="InterPro" id="IPR002379">
    <property type="entry name" value="ATPase_proteolipid_c-like_dom"/>
</dbReference>
<evidence type="ECO:0000313" key="13">
    <source>
        <dbReference type="EMBL" id="KUG23911.1"/>
    </source>
</evidence>
<reference evidence="13" key="1">
    <citation type="journal article" date="2015" name="Proc. Natl. Acad. Sci. U.S.A.">
        <title>Networks of energetic and metabolic interactions define dynamics in microbial communities.</title>
        <authorList>
            <person name="Embree M."/>
            <person name="Liu J.K."/>
            <person name="Al-Bassam M.M."/>
            <person name="Zengler K."/>
        </authorList>
    </citation>
    <scope>NUCLEOTIDE SEQUENCE</scope>
</reference>
<feature type="domain" description="V-ATPase proteolipid subunit C-like" evidence="12">
    <location>
        <begin position="46"/>
        <end position="108"/>
    </location>
</feature>
<dbReference type="AlphaFoldDB" id="A0A0W8FSP9"/>
<evidence type="ECO:0000256" key="7">
    <source>
        <dbReference type="ARBA" id="ARBA00022989"/>
    </source>
</evidence>
<dbReference type="PRINTS" id="PR00124">
    <property type="entry name" value="ATPASEC"/>
</dbReference>
<dbReference type="Pfam" id="PF00137">
    <property type="entry name" value="ATP-synt_C"/>
    <property type="match status" value="1"/>
</dbReference>
<dbReference type="InterPro" id="IPR000454">
    <property type="entry name" value="ATP_synth_F0_csu"/>
</dbReference>
<keyword evidence="5 11" id="KW-0812">Transmembrane</keyword>
<protein>
    <submittedName>
        <fullName evidence="13">Atp synthase c chain</fullName>
        <ecNumber evidence="13">3.6.3.14</ecNumber>
    </submittedName>
</protein>
<keyword evidence="6" id="KW-0375">Hydrogen ion transport</keyword>
<comment type="caution">
    <text evidence="13">The sequence shown here is derived from an EMBL/GenBank/DDBJ whole genome shotgun (WGS) entry which is preliminary data.</text>
</comment>
<name>A0A0W8FSP9_9ZZZZ</name>